<evidence type="ECO:0000313" key="3">
    <source>
        <dbReference type="EMBL" id="TWJ00652.1"/>
    </source>
</evidence>
<comment type="caution">
    <text evidence="3">The sequence shown here is derived from an EMBL/GenBank/DDBJ whole genome shotgun (WGS) entry which is preliminary data.</text>
</comment>
<keyword evidence="1" id="KW-0812">Transmembrane</keyword>
<protein>
    <submittedName>
        <fullName evidence="3">Parallel beta helix pectate lyase-like protein</fullName>
    </submittedName>
</protein>
<gene>
    <name evidence="3" type="ORF">JN11_01908</name>
</gene>
<name>A0A562U4A8_9SPHI</name>
<accession>A0A562U4A8</accession>
<proteinExistence type="predicted"/>
<dbReference type="InterPro" id="IPR006626">
    <property type="entry name" value="PbH1"/>
</dbReference>
<dbReference type="AlphaFoldDB" id="A0A562U4A8"/>
<dbReference type="EMBL" id="VLLI01000005">
    <property type="protein sequence ID" value="TWJ00652.1"/>
    <property type="molecule type" value="Genomic_DNA"/>
</dbReference>
<dbReference type="Gene3D" id="2.160.20.10">
    <property type="entry name" value="Single-stranded right-handed beta-helix, Pectin lyase-like"/>
    <property type="match status" value="1"/>
</dbReference>
<dbReference type="SMART" id="SM00710">
    <property type="entry name" value="PbH1"/>
    <property type="match status" value="5"/>
</dbReference>
<dbReference type="Pfam" id="PF05048">
    <property type="entry name" value="NosD"/>
    <property type="match status" value="1"/>
</dbReference>
<dbReference type="InterPro" id="IPR012334">
    <property type="entry name" value="Pectin_lyas_fold"/>
</dbReference>
<dbReference type="GO" id="GO:0016829">
    <property type="term" value="F:lyase activity"/>
    <property type="evidence" value="ECO:0007669"/>
    <property type="project" value="UniProtKB-KW"/>
</dbReference>
<sequence length="343" mass="37130">MQSSNLNTMCIRILPFFISAIVIFILLNAVLESKRIIPRVLQDDPNNLPKAATAGDKVGINSSPVYLKDAHDLTITGKTIVGGLVADITLINCYNIHITRNKLCHSVDVGIRLYKCKNIHVDNNYFNDVSSGLYAEKTNEGGIVVDHNQFLNMQGPFPRGQFVQFNNVNGPGNAISYNRCENILGKSNPEDAISLYKSNGTSQSPIMVKGNWIRGGGPSKTGGGIMLGDNGGSYLTASYNILIDPGQYGIAISGGDHNSIVNNFIYCRSQSFTNVGLYVASYSGGPITNSKVAQNKVKCFNNKNNENNVWLSPGTPMPIGWETNSWGANIGPSLLPAIIITRN</sequence>
<keyword evidence="1" id="KW-0472">Membrane</keyword>
<dbReference type="InterPro" id="IPR011050">
    <property type="entry name" value="Pectin_lyase_fold/virulence"/>
</dbReference>
<evidence type="ECO:0000256" key="1">
    <source>
        <dbReference type="SAM" id="Phobius"/>
    </source>
</evidence>
<evidence type="ECO:0000259" key="2">
    <source>
        <dbReference type="Pfam" id="PF05048"/>
    </source>
</evidence>
<keyword evidence="3" id="KW-0456">Lyase</keyword>
<dbReference type="InterPro" id="IPR007742">
    <property type="entry name" value="NosD_dom"/>
</dbReference>
<dbReference type="OrthoDB" id="901313at2"/>
<dbReference type="Proteomes" id="UP000317010">
    <property type="component" value="Unassembled WGS sequence"/>
</dbReference>
<keyword evidence="4" id="KW-1185">Reference proteome</keyword>
<feature type="domain" description="Periplasmic copper-binding protein NosD beta helix" evidence="2">
    <location>
        <begin position="61"/>
        <end position="200"/>
    </location>
</feature>
<keyword evidence="1" id="KW-1133">Transmembrane helix</keyword>
<organism evidence="3 4">
    <name type="scientific">Mucilaginibacter frigoritolerans</name>
    <dbReference type="NCBI Taxonomy" id="652788"/>
    <lineage>
        <taxon>Bacteria</taxon>
        <taxon>Pseudomonadati</taxon>
        <taxon>Bacteroidota</taxon>
        <taxon>Sphingobacteriia</taxon>
        <taxon>Sphingobacteriales</taxon>
        <taxon>Sphingobacteriaceae</taxon>
        <taxon>Mucilaginibacter</taxon>
    </lineage>
</organism>
<feature type="transmembrane region" description="Helical" evidence="1">
    <location>
        <begin position="12"/>
        <end position="31"/>
    </location>
</feature>
<evidence type="ECO:0000313" key="4">
    <source>
        <dbReference type="Proteomes" id="UP000317010"/>
    </source>
</evidence>
<reference evidence="3 4" key="1">
    <citation type="submission" date="2019-07" db="EMBL/GenBank/DDBJ databases">
        <title>Genomic Encyclopedia of Archaeal and Bacterial Type Strains, Phase II (KMG-II): from individual species to whole genera.</title>
        <authorList>
            <person name="Goeker M."/>
        </authorList>
    </citation>
    <scope>NUCLEOTIDE SEQUENCE [LARGE SCALE GENOMIC DNA]</scope>
    <source>
        <strain evidence="3 4">ATCC BAA-1854</strain>
    </source>
</reference>
<dbReference type="SUPFAM" id="SSF51126">
    <property type="entry name" value="Pectin lyase-like"/>
    <property type="match status" value="1"/>
</dbReference>